<feature type="transmembrane region" description="Helical" evidence="1">
    <location>
        <begin position="6"/>
        <end position="24"/>
    </location>
</feature>
<reference evidence="2 3" key="1">
    <citation type="submission" date="2013-02" db="EMBL/GenBank/DDBJ databases">
        <title>The Genome Sequence of Helicobacter bilis WiWa.</title>
        <authorList>
            <consortium name="The Broad Institute Genome Sequencing Platform"/>
            <person name="Ward D."/>
            <person name="Overstreet A.-M.C."/>
            <person name="Ramer-Tait A.E."/>
            <person name="Phillips G.J."/>
            <person name="Wannemuehler M.J."/>
            <person name="Walker B."/>
            <person name="Young S.K."/>
            <person name="Zeng Q."/>
            <person name="Gargeya S."/>
            <person name="Fitzgerald M."/>
            <person name="Haas B."/>
            <person name="Abouelleil A."/>
            <person name="Alvarado L."/>
            <person name="Arachchi H.M."/>
            <person name="Berlin A.M."/>
            <person name="Chapman S.B."/>
            <person name="Dewar J."/>
            <person name="Goldberg J."/>
            <person name="Griggs A."/>
            <person name="Gujja S."/>
            <person name="Hansen M."/>
            <person name="Howarth C."/>
            <person name="Imamovic A."/>
            <person name="Larimer J."/>
            <person name="McCowan C."/>
            <person name="Murphy C."/>
            <person name="Neiman D."/>
            <person name="Pearson M."/>
            <person name="Priest M."/>
            <person name="Roberts A."/>
            <person name="Saif S."/>
            <person name="Shea T."/>
            <person name="Sisk P."/>
            <person name="Sykes S."/>
            <person name="Wortman J."/>
            <person name="Nusbaum C."/>
            <person name="Birren B."/>
        </authorList>
    </citation>
    <scope>NUCLEOTIDE SEQUENCE [LARGE SCALE GENOMIC DNA]</scope>
    <source>
        <strain evidence="2 3">WiWa</strain>
    </source>
</reference>
<name>N2BLS2_9HELI</name>
<gene>
    <name evidence="2" type="ORF">C826_00176</name>
</gene>
<keyword evidence="1" id="KW-0812">Transmembrane</keyword>
<dbReference type="Proteomes" id="UP000012527">
    <property type="component" value="Unassembled WGS sequence"/>
</dbReference>
<dbReference type="AlphaFoldDB" id="N2BLS2"/>
<evidence type="ECO:0000256" key="1">
    <source>
        <dbReference type="SAM" id="Phobius"/>
    </source>
</evidence>
<proteinExistence type="predicted"/>
<evidence type="ECO:0000313" key="2">
    <source>
        <dbReference type="EMBL" id="EMZ41166.1"/>
    </source>
</evidence>
<dbReference type="EMBL" id="AQFW01000004">
    <property type="protein sequence ID" value="EMZ41166.1"/>
    <property type="molecule type" value="Genomic_DNA"/>
</dbReference>
<comment type="caution">
    <text evidence="2">The sequence shown here is derived from an EMBL/GenBank/DDBJ whole genome shotgun (WGS) entry which is preliminary data.</text>
</comment>
<keyword evidence="1" id="KW-0472">Membrane</keyword>
<protein>
    <submittedName>
        <fullName evidence="2">Uncharacterized protein</fullName>
    </submittedName>
</protein>
<accession>N2BLS2</accession>
<keyword evidence="1" id="KW-1133">Transmembrane helix</keyword>
<sequence length="37" mass="4245">MSAWDITAILSGILFFGMAIKLGFDLRKRKELTMRIT</sequence>
<dbReference type="HOGENOM" id="CLU_220256_0_0_7"/>
<dbReference type="PATRIC" id="fig|1235804.3.peg.186"/>
<evidence type="ECO:0000313" key="3">
    <source>
        <dbReference type="Proteomes" id="UP000012527"/>
    </source>
</evidence>
<organism evidence="2 3">
    <name type="scientific">Helicobacter bilis WiWa</name>
    <dbReference type="NCBI Taxonomy" id="1235804"/>
    <lineage>
        <taxon>Bacteria</taxon>
        <taxon>Pseudomonadati</taxon>
        <taxon>Campylobacterota</taxon>
        <taxon>Epsilonproteobacteria</taxon>
        <taxon>Campylobacterales</taxon>
        <taxon>Helicobacteraceae</taxon>
        <taxon>Helicobacter</taxon>
    </lineage>
</organism>